<proteinExistence type="predicted"/>
<feature type="transmembrane region" description="Helical" evidence="1">
    <location>
        <begin position="67"/>
        <end position="85"/>
    </location>
</feature>
<dbReference type="InterPro" id="IPR018750">
    <property type="entry name" value="DUF2306_membrane"/>
</dbReference>
<organism evidence="2 3">
    <name type="scientific">Aquamicrobium aerolatum DSM 21857</name>
    <dbReference type="NCBI Taxonomy" id="1121003"/>
    <lineage>
        <taxon>Bacteria</taxon>
        <taxon>Pseudomonadati</taxon>
        <taxon>Pseudomonadota</taxon>
        <taxon>Alphaproteobacteria</taxon>
        <taxon>Hyphomicrobiales</taxon>
        <taxon>Phyllobacteriaceae</taxon>
        <taxon>Aerobium</taxon>
    </lineage>
</organism>
<name>A0A1I3L5R6_9HYPH</name>
<dbReference type="OrthoDB" id="9815686at2"/>
<feature type="transmembrane region" description="Helical" evidence="1">
    <location>
        <begin position="137"/>
        <end position="157"/>
    </location>
</feature>
<accession>A0A1I3L5R6</accession>
<dbReference type="EMBL" id="FORF01000006">
    <property type="protein sequence ID" value="SFI79886.1"/>
    <property type="molecule type" value="Genomic_DNA"/>
</dbReference>
<dbReference type="STRING" id="1121003.SAMN03080618_01383"/>
<keyword evidence="1" id="KW-1133">Transmembrane helix</keyword>
<feature type="transmembrane region" description="Helical" evidence="1">
    <location>
        <begin position="44"/>
        <end position="61"/>
    </location>
</feature>
<keyword evidence="1" id="KW-0472">Membrane</keyword>
<evidence type="ECO:0000313" key="2">
    <source>
        <dbReference type="EMBL" id="SFI79886.1"/>
    </source>
</evidence>
<keyword evidence="1" id="KW-0812">Transmembrane</keyword>
<evidence type="ECO:0000313" key="3">
    <source>
        <dbReference type="Proteomes" id="UP000242763"/>
    </source>
</evidence>
<dbReference type="AlphaFoldDB" id="A0A1I3L5R6"/>
<protein>
    <submittedName>
        <fullName evidence="2">Uncharacterized membrane protein</fullName>
    </submittedName>
</protein>
<dbReference type="Proteomes" id="UP000242763">
    <property type="component" value="Unassembled WGS sequence"/>
</dbReference>
<feature type="transmembrane region" description="Helical" evidence="1">
    <location>
        <begin position="12"/>
        <end position="32"/>
    </location>
</feature>
<dbReference type="Pfam" id="PF10067">
    <property type="entry name" value="DUF2306"/>
    <property type="match status" value="1"/>
</dbReference>
<dbReference type="RefSeq" id="WP_091520210.1">
    <property type="nucleotide sequence ID" value="NZ_FORF01000006.1"/>
</dbReference>
<keyword evidence="3" id="KW-1185">Reference proteome</keyword>
<feature type="transmembrane region" description="Helical" evidence="1">
    <location>
        <begin position="106"/>
        <end position="125"/>
    </location>
</feature>
<reference evidence="3" key="1">
    <citation type="submission" date="2016-10" db="EMBL/GenBank/DDBJ databases">
        <authorList>
            <person name="Varghese N."/>
            <person name="Submissions S."/>
        </authorList>
    </citation>
    <scope>NUCLEOTIDE SEQUENCE [LARGE SCALE GENOMIC DNA]</scope>
    <source>
        <strain evidence="3">DSM 21857</strain>
    </source>
</reference>
<sequence>MTLTPLLEASLAIQIHTISAVLAFLLGACVLFRRKGDAFHRAGGKIWVVLMLVVCATSMFIHAIQMVGIWSPIHLLSISTTWFLYKGVAAARQRHIHEHQATMKSIYLGALVIAGFFTFMPGRIMHEVFFSGPDRRFGIATALLIALIVCALVATAARDTYRARWQKRT</sequence>
<gene>
    <name evidence="2" type="ORF">SAMN03080618_01383</name>
</gene>
<evidence type="ECO:0000256" key="1">
    <source>
        <dbReference type="SAM" id="Phobius"/>
    </source>
</evidence>